<keyword evidence="2" id="KW-1185">Reference proteome</keyword>
<proteinExistence type="predicted"/>
<accession>A0A8S4FDT3</accession>
<evidence type="ECO:0000313" key="1">
    <source>
        <dbReference type="EMBL" id="CAG9126080.1"/>
    </source>
</evidence>
<reference evidence="1" key="1">
    <citation type="submission" date="2020-11" db="EMBL/GenBank/DDBJ databases">
        <authorList>
            <person name="Whiteford S."/>
        </authorList>
    </citation>
    <scope>NUCLEOTIDE SEQUENCE</scope>
</reference>
<name>A0A8S4FDT3_PLUXY</name>
<gene>
    <name evidence="1" type="ORF">PLXY2_LOCUS8554</name>
</gene>
<sequence length="45" mass="4724">MCRTWYSLGCAFARPRSAERAAADDGAALGGQLARRRAASVLVGN</sequence>
<dbReference type="Proteomes" id="UP000653454">
    <property type="component" value="Unassembled WGS sequence"/>
</dbReference>
<evidence type="ECO:0000313" key="2">
    <source>
        <dbReference type="Proteomes" id="UP000653454"/>
    </source>
</evidence>
<dbReference type="AlphaFoldDB" id="A0A8S4FDT3"/>
<protein>
    <submittedName>
        <fullName evidence="1">(diamondback moth) hypothetical protein</fullName>
    </submittedName>
</protein>
<organism evidence="1 2">
    <name type="scientific">Plutella xylostella</name>
    <name type="common">Diamondback moth</name>
    <name type="synonym">Plutella maculipennis</name>
    <dbReference type="NCBI Taxonomy" id="51655"/>
    <lineage>
        <taxon>Eukaryota</taxon>
        <taxon>Metazoa</taxon>
        <taxon>Ecdysozoa</taxon>
        <taxon>Arthropoda</taxon>
        <taxon>Hexapoda</taxon>
        <taxon>Insecta</taxon>
        <taxon>Pterygota</taxon>
        <taxon>Neoptera</taxon>
        <taxon>Endopterygota</taxon>
        <taxon>Lepidoptera</taxon>
        <taxon>Glossata</taxon>
        <taxon>Ditrysia</taxon>
        <taxon>Yponomeutoidea</taxon>
        <taxon>Plutellidae</taxon>
        <taxon>Plutella</taxon>
    </lineage>
</organism>
<comment type="caution">
    <text evidence="1">The sequence shown here is derived from an EMBL/GenBank/DDBJ whole genome shotgun (WGS) entry which is preliminary data.</text>
</comment>
<dbReference type="EMBL" id="CAJHNJ030000032">
    <property type="protein sequence ID" value="CAG9126080.1"/>
    <property type="molecule type" value="Genomic_DNA"/>
</dbReference>